<evidence type="ECO:0000313" key="2">
    <source>
        <dbReference type="Proteomes" id="UP000273807"/>
    </source>
</evidence>
<proteinExistence type="predicted"/>
<dbReference type="Proteomes" id="UP000273807">
    <property type="component" value="Unassembled WGS sequence"/>
</dbReference>
<reference evidence="1 2" key="1">
    <citation type="submission" date="2018-10" db="EMBL/GenBank/DDBJ databases">
        <title>Genome sequencing of Arthrobacter oryzae TNB02.</title>
        <authorList>
            <person name="Cho Y.-J."/>
            <person name="Cho A."/>
            <person name="Kim O.-S."/>
        </authorList>
    </citation>
    <scope>NUCLEOTIDE SEQUENCE [LARGE SCALE GENOMIC DNA]</scope>
    <source>
        <strain evidence="1 2">TNB02</strain>
    </source>
</reference>
<dbReference type="EMBL" id="RBED01000137">
    <property type="protein sequence ID" value="RNL49932.1"/>
    <property type="molecule type" value="Genomic_DNA"/>
</dbReference>
<accession>A0A3N0BN30</accession>
<dbReference type="AlphaFoldDB" id="A0A3N0BN30"/>
<dbReference type="OrthoDB" id="3679064at2"/>
<name>A0A3N0BN30_9MICC</name>
<protein>
    <submittedName>
        <fullName evidence="1">Uracil-DNA glycosylase</fullName>
    </submittedName>
</protein>
<sequence length="210" mass="23103">MTALATEDIREQLLSRRYEPSVAAVNELCDTLQTAKAGTGVPYVDPMHDVDECRIISLFSNIGTADPSGFITAGDDEAATRMLGIQWKLGLRPEFVMPWNAHPWHVPGEPNGKLTPDQISAGLKPLLKFLALVPRASVIVAHGTEANRLANLLLKTEVPMIWRRGLKTYKVRSLSGRAFAGTPVRQEQYLEDMRTAYTDAMARTGLAKTS</sequence>
<comment type="caution">
    <text evidence="1">The sequence shown here is derived from an EMBL/GenBank/DDBJ whole genome shotgun (WGS) entry which is preliminary data.</text>
</comment>
<gene>
    <name evidence="1" type="ORF">D7003_17545</name>
</gene>
<keyword evidence="2" id="KW-1185">Reference proteome</keyword>
<evidence type="ECO:0000313" key="1">
    <source>
        <dbReference type="EMBL" id="RNL49932.1"/>
    </source>
</evidence>
<dbReference type="RefSeq" id="WP_123256703.1">
    <property type="nucleotide sequence ID" value="NZ_RBED01000137.1"/>
</dbReference>
<organism evidence="1 2">
    <name type="scientific">Arthrobacter oryzae</name>
    <dbReference type="NCBI Taxonomy" id="409290"/>
    <lineage>
        <taxon>Bacteria</taxon>
        <taxon>Bacillati</taxon>
        <taxon>Actinomycetota</taxon>
        <taxon>Actinomycetes</taxon>
        <taxon>Micrococcales</taxon>
        <taxon>Micrococcaceae</taxon>
        <taxon>Arthrobacter</taxon>
    </lineage>
</organism>